<keyword evidence="4 7" id="KW-0812">Transmembrane</keyword>
<evidence type="ECO:0000313" key="9">
    <source>
        <dbReference type="EMBL" id="MBJ7609517.1"/>
    </source>
</evidence>
<keyword evidence="6 7" id="KW-0472">Membrane</keyword>
<feature type="transmembrane region" description="Helical" evidence="7">
    <location>
        <begin position="146"/>
        <end position="162"/>
    </location>
</feature>
<dbReference type="Proteomes" id="UP000614410">
    <property type="component" value="Unassembled WGS sequence"/>
</dbReference>
<comment type="caution">
    <text evidence="9">The sequence shown here is derived from an EMBL/GenBank/DDBJ whole genome shotgun (WGS) entry which is preliminary data.</text>
</comment>
<dbReference type="PANTHER" id="PTHR42709">
    <property type="entry name" value="ALKALINE PHOSPHATASE LIKE PROTEIN"/>
    <property type="match status" value="1"/>
</dbReference>
<evidence type="ECO:0000256" key="1">
    <source>
        <dbReference type="ARBA" id="ARBA00004651"/>
    </source>
</evidence>
<organism evidence="9 10">
    <name type="scientific">Candidatus Amunia macphersoniae</name>
    <dbReference type="NCBI Taxonomy" id="3127014"/>
    <lineage>
        <taxon>Bacteria</taxon>
        <taxon>Bacillati</taxon>
        <taxon>Candidatus Dormiibacterota</taxon>
        <taxon>Candidatus Dormibacteria</taxon>
        <taxon>Candidatus Aeolococcales</taxon>
        <taxon>Candidatus Aeolococcaceae</taxon>
        <taxon>Candidatus Amunia</taxon>
    </lineage>
</organism>
<evidence type="ECO:0000256" key="3">
    <source>
        <dbReference type="ARBA" id="ARBA00022475"/>
    </source>
</evidence>
<evidence type="ECO:0000256" key="5">
    <source>
        <dbReference type="ARBA" id="ARBA00022989"/>
    </source>
</evidence>
<accession>A0A934N9X5</accession>
<evidence type="ECO:0000256" key="7">
    <source>
        <dbReference type="SAM" id="Phobius"/>
    </source>
</evidence>
<dbReference type="Pfam" id="PF09335">
    <property type="entry name" value="VTT_dom"/>
    <property type="match status" value="1"/>
</dbReference>
<reference evidence="9 10" key="1">
    <citation type="submission" date="2020-10" db="EMBL/GenBank/DDBJ databases">
        <title>Ca. Dormibacterota MAGs.</title>
        <authorList>
            <person name="Montgomery K."/>
        </authorList>
    </citation>
    <scope>NUCLEOTIDE SEQUENCE [LARGE SCALE GENOMIC DNA]</scope>
    <source>
        <strain evidence="9">Mitchell_Peninsula_5</strain>
    </source>
</reference>
<dbReference type="EMBL" id="JAEKNN010000046">
    <property type="protein sequence ID" value="MBJ7609517.1"/>
    <property type="molecule type" value="Genomic_DNA"/>
</dbReference>
<dbReference type="GO" id="GO:0005886">
    <property type="term" value="C:plasma membrane"/>
    <property type="evidence" value="ECO:0007669"/>
    <property type="project" value="UniProtKB-SubCell"/>
</dbReference>
<feature type="transmembrane region" description="Helical" evidence="7">
    <location>
        <begin position="182"/>
        <end position="206"/>
    </location>
</feature>
<comment type="similarity">
    <text evidence="2">Belongs to the DedA family.</text>
</comment>
<evidence type="ECO:0000256" key="4">
    <source>
        <dbReference type="ARBA" id="ARBA00022692"/>
    </source>
</evidence>
<name>A0A934N9X5_9BACT</name>
<feature type="domain" description="VTT" evidence="8">
    <location>
        <begin position="82"/>
        <end position="201"/>
    </location>
</feature>
<comment type="subcellular location">
    <subcellularLocation>
        <location evidence="1">Cell membrane</location>
        <topology evidence="1">Multi-pass membrane protein</topology>
    </subcellularLocation>
</comment>
<evidence type="ECO:0000256" key="2">
    <source>
        <dbReference type="ARBA" id="ARBA00010792"/>
    </source>
</evidence>
<evidence type="ECO:0000259" key="8">
    <source>
        <dbReference type="Pfam" id="PF09335"/>
    </source>
</evidence>
<feature type="transmembrane region" description="Helical" evidence="7">
    <location>
        <begin position="218"/>
        <end position="239"/>
    </location>
</feature>
<proteinExistence type="inferred from homology"/>
<gene>
    <name evidence="9" type="ORF">JF887_08845</name>
</gene>
<dbReference type="AlphaFoldDB" id="A0A934N9X5"/>
<sequence length="248" mass="27246">MIGGSRAGEDVTPDAAAEELPGDIDQLAVAGLLADAGLKDLLCLGPILAKSVYSYAGIPLGVALQFTRPLLAELLRGSTISLIIAGSFAGGGRLPLWAVLLAPIPYTMLTDPCYYWAGRRYGRPLVGYLEKHDRRWHRRARRAESFFARWGLWAILFAYYVPVPNDLLYFGAGDARIPFWRFLAVDFVGTLLYIGLWVTLGFVIGKPAENVADAVGQYSGRITIAVVVVIVLFSVLSAWRNTRRENSR</sequence>
<keyword evidence="5 7" id="KW-1133">Transmembrane helix</keyword>
<dbReference type="InterPro" id="IPR032816">
    <property type="entry name" value="VTT_dom"/>
</dbReference>
<protein>
    <submittedName>
        <fullName evidence="9">VTT domain-containing protein</fullName>
    </submittedName>
</protein>
<dbReference type="InterPro" id="IPR051311">
    <property type="entry name" value="DedA_domain"/>
</dbReference>
<keyword evidence="3" id="KW-1003">Cell membrane</keyword>
<dbReference type="PANTHER" id="PTHR42709:SF6">
    <property type="entry name" value="UNDECAPRENYL PHOSPHATE TRANSPORTER A"/>
    <property type="match status" value="1"/>
</dbReference>
<evidence type="ECO:0000256" key="6">
    <source>
        <dbReference type="ARBA" id="ARBA00023136"/>
    </source>
</evidence>
<evidence type="ECO:0000313" key="10">
    <source>
        <dbReference type="Proteomes" id="UP000614410"/>
    </source>
</evidence>